<accession>W2VQA6</accession>
<evidence type="ECO:0000256" key="1">
    <source>
        <dbReference type="SAM" id="MobiDB-lite"/>
    </source>
</evidence>
<dbReference type="Proteomes" id="UP000018958">
    <property type="component" value="Unassembled WGS sequence"/>
</dbReference>
<evidence type="ECO:0000313" key="3">
    <source>
        <dbReference type="Proteomes" id="UP000018958"/>
    </source>
</evidence>
<dbReference type="AlphaFoldDB" id="W2VQA6"/>
<proteinExistence type="predicted"/>
<feature type="region of interest" description="Disordered" evidence="1">
    <location>
        <begin position="65"/>
        <end position="87"/>
    </location>
</feature>
<gene>
    <name evidence="2" type="ORF">F441_22739</name>
</gene>
<dbReference type="OrthoDB" id="117395at2759"/>
<feature type="non-terminal residue" evidence="2">
    <location>
        <position position="124"/>
    </location>
</feature>
<dbReference type="EMBL" id="ANIX01005017">
    <property type="protein sequence ID" value="ETO99837.1"/>
    <property type="molecule type" value="Genomic_DNA"/>
</dbReference>
<protein>
    <submittedName>
        <fullName evidence="2">Uncharacterized protein</fullName>
    </submittedName>
</protein>
<organism evidence="2 3">
    <name type="scientific">Phytophthora nicotianae CJ01A1</name>
    <dbReference type="NCBI Taxonomy" id="1317063"/>
    <lineage>
        <taxon>Eukaryota</taxon>
        <taxon>Sar</taxon>
        <taxon>Stramenopiles</taxon>
        <taxon>Oomycota</taxon>
        <taxon>Peronosporomycetes</taxon>
        <taxon>Peronosporales</taxon>
        <taxon>Peronosporaceae</taxon>
        <taxon>Phytophthora</taxon>
    </lineage>
</organism>
<sequence length="124" mass="13881">MEYVEGAPHRQRDIRVANPSSDVLSLTRLPGLCWKHFLRDLKAGEIEQVCLITERDEVVNTATAVDTGSSRPKHAEPKSAREERFASQSWEALKTSGNSVYDTIREFADVFPDKIPAELPADRG</sequence>
<name>W2VQA6_PHYNI</name>
<comment type="caution">
    <text evidence="2">The sequence shown here is derived from an EMBL/GenBank/DDBJ whole genome shotgun (WGS) entry which is preliminary data.</text>
</comment>
<reference evidence="2 3" key="1">
    <citation type="submission" date="2013-11" db="EMBL/GenBank/DDBJ databases">
        <title>The Genome Sequence of Phytophthora parasitica CJ01A1.</title>
        <authorList>
            <consortium name="The Broad Institute Genomics Platform"/>
            <person name="Russ C."/>
            <person name="Tyler B."/>
            <person name="Panabieres F."/>
            <person name="Shan W."/>
            <person name="Tripathy S."/>
            <person name="Grunwald N."/>
            <person name="Machado M."/>
            <person name="Johnson C.S."/>
            <person name="Walker B."/>
            <person name="Young S.K."/>
            <person name="Zeng Q."/>
            <person name="Gargeya S."/>
            <person name="Fitzgerald M."/>
            <person name="Haas B."/>
            <person name="Abouelleil A."/>
            <person name="Allen A.W."/>
            <person name="Alvarado L."/>
            <person name="Arachchi H.M."/>
            <person name="Berlin A.M."/>
            <person name="Chapman S.B."/>
            <person name="Gainer-Dewar J."/>
            <person name="Goldberg J."/>
            <person name="Griggs A."/>
            <person name="Gujja S."/>
            <person name="Hansen M."/>
            <person name="Howarth C."/>
            <person name="Imamovic A."/>
            <person name="Ireland A."/>
            <person name="Larimer J."/>
            <person name="McCowan C."/>
            <person name="Murphy C."/>
            <person name="Pearson M."/>
            <person name="Poon T.W."/>
            <person name="Priest M."/>
            <person name="Roberts A."/>
            <person name="Saif S."/>
            <person name="Shea T."/>
            <person name="Sisk P."/>
            <person name="Sykes S."/>
            <person name="Wortman J."/>
            <person name="Nusbaum C."/>
            <person name="Birren B."/>
        </authorList>
    </citation>
    <scope>NUCLEOTIDE SEQUENCE [LARGE SCALE GENOMIC DNA]</scope>
    <source>
        <strain evidence="2 3">CJ01A1</strain>
    </source>
</reference>
<feature type="compositionally biased region" description="Basic and acidic residues" evidence="1">
    <location>
        <begin position="73"/>
        <end position="85"/>
    </location>
</feature>
<evidence type="ECO:0000313" key="2">
    <source>
        <dbReference type="EMBL" id="ETO99837.1"/>
    </source>
</evidence>